<reference evidence="1 2" key="1">
    <citation type="submission" date="2020-03" db="EMBL/GenBank/DDBJ databases">
        <title>Whole genome shotgun sequence of Phytohabitans suffuscus NBRC 105367.</title>
        <authorList>
            <person name="Komaki H."/>
            <person name="Tamura T."/>
        </authorList>
    </citation>
    <scope>NUCLEOTIDE SEQUENCE [LARGE SCALE GENOMIC DNA]</scope>
    <source>
        <strain evidence="1 2">NBRC 105367</strain>
    </source>
</reference>
<reference evidence="1 2" key="2">
    <citation type="submission" date="2020-03" db="EMBL/GenBank/DDBJ databases">
        <authorList>
            <person name="Ichikawa N."/>
            <person name="Kimura A."/>
            <person name="Kitahashi Y."/>
            <person name="Uohara A."/>
        </authorList>
    </citation>
    <scope>NUCLEOTIDE SEQUENCE [LARGE SCALE GENOMIC DNA]</scope>
    <source>
        <strain evidence="1 2">NBRC 105367</strain>
    </source>
</reference>
<accession>A0A6F8YUG1</accession>
<dbReference type="EMBL" id="AP022871">
    <property type="protein sequence ID" value="BCB89777.1"/>
    <property type="molecule type" value="Genomic_DNA"/>
</dbReference>
<dbReference type="KEGG" id="psuu:Psuf_070900"/>
<keyword evidence="2" id="KW-1185">Reference proteome</keyword>
<dbReference type="GO" id="GO:0008483">
    <property type="term" value="F:transaminase activity"/>
    <property type="evidence" value="ECO:0007669"/>
    <property type="project" value="InterPro"/>
</dbReference>
<dbReference type="Gene3D" id="3.90.1150.10">
    <property type="entry name" value="Aspartate Aminotransferase, domain 1"/>
    <property type="match status" value="1"/>
</dbReference>
<dbReference type="InterPro" id="IPR015422">
    <property type="entry name" value="PyrdxlP-dep_Trfase_small"/>
</dbReference>
<dbReference type="InterPro" id="IPR005814">
    <property type="entry name" value="Aminotrans_3"/>
</dbReference>
<protein>
    <recommendedName>
        <fullName evidence="3">Aminotransferase class III</fullName>
    </recommendedName>
</protein>
<proteinExistence type="predicted"/>
<sequence length="111" mass="11674">MTEQLTQSRHLATAIPGPRSVALMNRRAATVARGVGSTMPVFAARAGGGVVEDVDGNRLIDLGSGIAVTTVGASAFRVVDAVREQVAAFTHTCFMITPTRGTWPSPRHWTG</sequence>
<evidence type="ECO:0000313" key="1">
    <source>
        <dbReference type="EMBL" id="BCB89777.1"/>
    </source>
</evidence>
<organism evidence="1 2">
    <name type="scientific">Phytohabitans suffuscus</name>
    <dbReference type="NCBI Taxonomy" id="624315"/>
    <lineage>
        <taxon>Bacteria</taxon>
        <taxon>Bacillati</taxon>
        <taxon>Actinomycetota</taxon>
        <taxon>Actinomycetes</taxon>
        <taxon>Micromonosporales</taxon>
        <taxon>Micromonosporaceae</taxon>
    </lineage>
</organism>
<evidence type="ECO:0008006" key="3">
    <source>
        <dbReference type="Google" id="ProtNLM"/>
    </source>
</evidence>
<dbReference type="SUPFAM" id="SSF53383">
    <property type="entry name" value="PLP-dependent transferases"/>
    <property type="match status" value="1"/>
</dbReference>
<name>A0A6F8YUG1_9ACTN</name>
<dbReference type="AlphaFoldDB" id="A0A6F8YUG1"/>
<gene>
    <name evidence="1" type="ORF">Psuf_070900</name>
</gene>
<dbReference type="GO" id="GO:0030170">
    <property type="term" value="F:pyridoxal phosphate binding"/>
    <property type="evidence" value="ECO:0007669"/>
    <property type="project" value="InterPro"/>
</dbReference>
<evidence type="ECO:0000313" key="2">
    <source>
        <dbReference type="Proteomes" id="UP000503011"/>
    </source>
</evidence>
<dbReference type="Pfam" id="PF00202">
    <property type="entry name" value="Aminotran_3"/>
    <property type="match status" value="1"/>
</dbReference>
<dbReference type="InterPro" id="IPR015424">
    <property type="entry name" value="PyrdxlP-dep_Trfase"/>
</dbReference>
<dbReference type="Proteomes" id="UP000503011">
    <property type="component" value="Chromosome"/>
</dbReference>